<gene>
    <name evidence="1" type="ORF">SAY87_032156</name>
</gene>
<organism evidence="1 2">
    <name type="scientific">Trapa incisa</name>
    <dbReference type="NCBI Taxonomy" id="236973"/>
    <lineage>
        <taxon>Eukaryota</taxon>
        <taxon>Viridiplantae</taxon>
        <taxon>Streptophyta</taxon>
        <taxon>Embryophyta</taxon>
        <taxon>Tracheophyta</taxon>
        <taxon>Spermatophyta</taxon>
        <taxon>Magnoliopsida</taxon>
        <taxon>eudicotyledons</taxon>
        <taxon>Gunneridae</taxon>
        <taxon>Pentapetalae</taxon>
        <taxon>rosids</taxon>
        <taxon>malvids</taxon>
        <taxon>Myrtales</taxon>
        <taxon>Lythraceae</taxon>
        <taxon>Trapa</taxon>
    </lineage>
</organism>
<accession>A0AAN7KSB3</accession>
<name>A0AAN7KSB3_9MYRT</name>
<protein>
    <submittedName>
        <fullName evidence="1">Uncharacterized protein</fullName>
    </submittedName>
</protein>
<proteinExistence type="predicted"/>
<sequence>MILEHCSFACHIFIHFSFIEQDSHINIRSPIVPYLQLLRCYLRIQKDGERNNPKSFLDGFVGSDIMLYTSNHCDGTCDNFFQIYWRAILDPLSWQWMRIISLVLVKEGSKEKIEG</sequence>
<keyword evidence="2" id="KW-1185">Reference proteome</keyword>
<dbReference type="AlphaFoldDB" id="A0AAN7KSB3"/>
<dbReference type="EMBL" id="JAXIOK010000005">
    <property type="protein sequence ID" value="KAK4771624.1"/>
    <property type="molecule type" value="Genomic_DNA"/>
</dbReference>
<reference evidence="1 2" key="1">
    <citation type="journal article" date="2023" name="Hortic Res">
        <title>Pangenome of water caltrop reveals structural variations and asymmetric subgenome divergence after allopolyploidization.</title>
        <authorList>
            <person name="Zhang X."/>
            <person name="Chen Y."/>
            <person name="Wang L."/>
            <person name="Yuan Y."/>
            <person name="Fang M."/>
            <person name="Shi L."/>
            <person name="Lu R."/>
            <person name="Comes H.P."/>
            <person name="Ma Y."/>
            <person name="Chen Y."/>
            <person name="Huang G."/>
            <person name="Zhou Y."/>
            <person name="Zheng Z."/>
            <person name="Qiu Y."/>
        </authorList>
    </citation>
    <scope>NUCLEOTIDE SEQUENCE [LARGE SCALE GENOMIC DNA]</scope>
    <source>
        <tissue evidence="1">Roots</tissue>
    </source>
</reference>
<evidence type="ECO:0000313" key="2">
    <source>
        <dbReference type="Proteomes" id="UP001345219"/>
    </source>
</evidence>
<dbReference type="Proteomes" id="UP001345219">
    <property type="component" value="Chromosome 24"/>
</dbReference>
<evidence type="ECO:0000313" key="1">
    <source>
        <dbReference type="EMBL" id="KAK4771624.1"/>
    </source>
</evidence>
<comment type="caution">
    <text evidence="1">The sequence shown here is derived from an EMBL/GenBank/DDBJ whole genome shotgun (WGS) entry which is preliminary data.</text>
</comment>